<keyword evidence="2" id="KW-1185">Reference proteome</keyword>
<gene>
    <name evidence="1" type="ORF">E2C01_060424</name>
</gene>
<accession>A0A5B7HAG2</accession>
<evidence type="ECO:0000313" key="1">
    <source>
        <dbReference type="EMBL" id="MPC66277.1"/>
    </source>
</evidence>
<name>A0A5B7HAG2_PORTR</name>
<sequence length="127" mass="14041">MGEITTSVLHDWTNTHIRDRRTQIVLARLRIGHTYLTQSYLLTRDPPPYCDDCQVPLTCWSSAGAVEIAGFYRHIVAAPDDPRYCGASASPSIANDHLTEGVCASSWLHGLGSLQPGSRTVQQKSRF</sequence>
<dbReference type="AlphaFoldDB" id="A0A5B7HAG2"/>
<comment type="caution">
    <text evidence="1">The sequence shown here is derived from an EMBL/GenBank/DDBJ whole genome shotgun (WGS) entry which is preliminary data.</text>
</comment>
<dbReference type="Proteomes" id="UP000324222">
    <property type="component" value="Unassembled WGS sequence"/>
</dbReference>
<organism evidence="1 2">
    <name type="scientific">Portunus trituberculatus</name>
    <name type="common">Swimming crab</name>
    <name type="synonym">Neptunus trituberculatus</name>
    <dbReference type="NCBI Taxonomy" id="210409"/>
    <lineage>
        <taxon>Eukaryota</taxon>
        <taxon>Metazoa</taxon>
        <taxon>Ecdysozoa</taxon>
        <taxon>Arthropoda</taxon>
        <taxon>Crustacea</taxon>
        <taxon>Multicrustacea</taxon>
        <taxon>Malacostraca</taxon>
        <taxon>Eumalacostraca</taxon>
        <taxon>Eucarida</taxon>
        <taxon>Decapoda</taxon>
        <taxon>Pleocyemata</taxon>
        <taxon>Brachyura</taxon>
        <taxon>Eubrachyura</taxon>
        <taxon>Portunoidea</taxon>
        <taxon>Portunidae</taxon>
        <taxon>Portuninae</taxon>
        <taxon>Portunus</taxon>
    </lineage>
</organism>
<protein>
    <submittedName>
        <fullName evidence="1">Uncharacterized protein</fullName>
    </submittedName>
</protein>
<reference evidence="1 2" key="1">
    <citation type="submission" date="2019-05" db="EMBL/GenBank/DDBJ databases">
        <title>Another draft genome of Portunus trituberculatus and its Hox gene families provides insights of decapod evolution.</title>
        <authorList>
            <person name="Jeong J.-H."/>
            <person name="Song I."/>
            <person name="Kim S."/>
            <person name="Choi T."/>
            <person name="Kim D."/>
            <person name="Ryu S."/>
            <person name="Kim W."/>
        </authorList>
    </citation>
    <scope>NUCLEOTIDE SEQUENCE [LARGE SCALE GENOMIC DNA]</scope>
    <source>
        <tissue evidence="1">Muscle</tissue>
    </source>
</reference>
<proteinExistence type="predicted"/>
<evidence type="ECO:0000313" key="2">
    <source>
        <dbReference type="Proteomes" id="UP000324222"/>
    </source>
</evidence>
<dbReference type="EMBL" id="VSRR010024556">
    <property type="protein sequence ID" value="MPC66277.1"/>
    <property type="molecule type" value="Genomic_DNA"/>
</dbReference>